<protein>
    <recommendedName>
        <fullName evidence="2">P2X purinoreceptor 7 intracellular domain-containing protein</fullName>
    </recommendedName>
</protein>
<accession>A0A8P4K8K6</accession>
<dbReference type="InterPro" id="IPR046815">
    <property type="entry name" value="P2RX7_C"/>
</dbReference>
<keyword evidence="4" id="KW-1185">Reference proteome</keyword>
<feature type="compositionally biased region" description="Acidic residues" evidence="1">
    <location>
        <begin position="16"/>
        <end position="26"/>
    </location>
</feature>
<dbReference type="AlphaFoldDB" id="A0A8P4K8K6"/>
<dbReference type="OrthoDB" id="9898867at2759"/>
<evidence type="ECO:0000256" key="1">
    <source>
        <dbReference type="SAM" id="MobiDB-lite"/>
    </source>
</evidence>
<dbReference type="PANTHER" id="PTHR36981:SF9">
    <property type="entry name" value="NANOR-RELATED"/>
    <property type="match status" value="1"/>
</dbReference>
<feature type="region of interest" description="Disordered" evidence="1">
    <location>
        <begin position="1"/>
        <end position="26"/>
    </location>
</feature>
<organism evidence="3 4">
    <name type="scientific">Dicentrarchus labrax</name>
    <name type="common">European seabass</name>
    <name type="synonym">Morone labrax</name>
    <dbReference type="NCBI Taxonomy" id="13489"/>
    <lineage>
        <taxon>Eukaryota</taxon>
        <taxon>Metazoa</taxon>
        <taxon>Chordata</taxon>
        <taxon>Craniata</taxon>
        <taxon>Vertebrata</taxon>
        <taxon>Euteleostomi</taxon>
        <taxon>Actinopterygii</taxon>
        <taxon>Neopterygii</taxon>
        <taxon>Teleostei</taxon>
        <taxon>Neoteleostei</taxon>
        <taxon>Acanthomorphata</taxon>
        <taxon>Eupercaria</taxon>
        <taxon>Moronidae</taxon>
        <taxon>Dicentrarchus</taxon>
    </lineage>
</organism>
<reference evidence="3" key="2">
    <citation type="submission" date="2025-09" db="UniProtKB">
        <authorList>
            <consortium name="Ensembl"/>
        </authorList>
    </citation>
    <scope>IDENTIFICATION</scope>
</reference>
<dbReference type="Ensembl" id="ENSDLAT00005083033.1">
    <property type="protein sequence ID" value="ENSDLAP00005063829.1"/>
    <property type="gene ID" value="ENSDLAG00005031553.1"/>
</dbReference>
<dbReference type="PANTHER" id="PTHR36981">
    <property type="entry name" value="ZGC:195170"/>
    <property type="match status" value="1"/>
</dbReference>
<dbReference type="GeneTree" id="ENSGT00530000068605"/>
<dbReference type="OMA" id="SEECICC"/>
<feature type="domain" description="P2X purinoreceptor 7 intracellular" evidence="2">
    <location>
        <begin position="23"/>
        <end position="165"/>
    </location>
</feature>
<evidence type="ECO:0000313" key="3">
    <source>
        <dbReference type="Ensembl" id="ENSDLAP00005063829.1"/>
    </source>
</evidence>
<evidence type="ECO:0000259" key="2">
    <source>
        <dbReference type="Pfam" id="PF20478"/>
    </source>
</evidence>
<dbReference type="Proteomes" id="UP000694389">
    <property type="component" value="Unassembled WGS sequence"/>
</dbReference>
<sequence length="169" mass="19520">MAAGRNFSVQPYMFEPESDPEQEGASEEVVQCRLQQDVSEWCTCENCTTMPTEPENVCCREIPQAIRRLNQLQNPPSCMVDHPGLEPVCLNPFSLQKELNIYRADYGRLRLRGIEHRYRYLAYRGFVSWCWGFLGRRVRVALPSCVVLRIRAEFPDAQGIYVGFRPALD</sequence>
<proteinExistence type="predicted"/>
<reference evidence="3" key="1">
    <citation type="submission" date="2025-08" db="UniProtKB">
        <authorList>
            <consortium name="Ensembl"/>
        </authorList>
    </citation>
    <scope>IDENTIFICATION</scope>
</reference>
<name>A0A8P4K8K6_DICLA</name>
<gene>
    <name evidence="3" type="primary">LOC127370699</name>
</gene>
<dbReference type="Pfam" id="PF20478">
    <property type="entry name" value="P2RX7_C"/>
    <property type="match status" value="1"/>
</dbReference>
<evidence type="ECO:0000313" key="4">
    <source>
        <dbReference type="Proteomes" id="UP000694389"/>
    </source>
</evidence>